<evidence type="ECO:0000256" key="2">
    <source>
        <dbReference type="ARBA" id="ARBA00023002"/>
    </source>
</evidence>
<dbReference type="CDD" id="cd05259">
    <property type="entry name" value="PCBER_SDR_a"/>
    <property type="match status" value="1"/>
</dbReference>
<evidence type="ECO:0000259" key="3">
    <source>
        <dbReference type="Pfam" id="PF05368"/>
    </source>
</evidence>
<evidence type="ECO:0000313" key="4">
    <source>
        <dbReference type="EMBL" id="QPH04353.1"/>
    </source>
</evidence>
<dbReference type="InterPro" id="IPR036291">
    <property type="entry name" value="NAD(P)-bd_dom_sf"/>
</dbReference>
<dbReference type="PANTHER" id="PTHR47706:SF9">
    <property type="entry name" value="NMRA-LIKE DOMAIN-CONTAINING PROTEIN-RELATED"/>
    <property type="match status" value="1"/>
</dbReference>
<dbReference type="SUPFAM" id="SSF51735">
    <property type="entry name" value="NAD(P)-binding Rossmann-fold domains"/>
    <property type="match status" value="1"/>
</dbReference>
<dbReference type="Gene3D" id="3.90.25.10">
    <property type="entry name" value="UDP-galactose 4-epimerase, domain 1"/>
    <property type="match status" value="1"/>
</dbReference>
<organism evidence="4 5">
    <name type="scientific">Epichloe festucae (strain Fl1)</name>
    <dbReference type="NCBI Taxonomy" id="877507"/>
    <lineage>
        <taxon>Eukaryota</taxon>
        <taxon>Fungi</taxon>
        <taxon>Dikarya</taxon>
        <taxon>Ascomycota</taxon>
        <taxon>Pezizomycotina</taxon>
        <taxon>Sordariomycetes</taxon>
        <taxon>Hypocreomycetidae</taxon>
        <taxon>Hypocreales</taxon>
        <taxon>Clavicipitaceae</taxon>
        <taxon>Epichloe</taxon>
    </lineage>
</organism>
<dbReference type="Pfam" id="PF05368">
    <property type="entry name" value="NmrA"/>
    <property type="match status" value="1"/>
</dbReference>
<keyword evidence="5" id="KW-1185">Reference proteome</keyword>
<keyword evidence="1" id="KW-0521">NADP</keyword>
<dbReference type="GO" id="GO:0016491">
    <property type="term" value="F:oxidoreductase activity"/>
    <property type="evidence" value="ECO:0007669"/>
    <property type="project" value="UniProtKB-KW"/>
</dbReference>
<dbReference type="InterPro" id="IPR051609">
    <property type="entry name" value="NmrA/Isoflavone_reductase-like"/>
</dbReference>
<accession>A0A7S9PWA7</accession>
<sequence>MGSTQPGTITKVLLVGANGTLGSALLTALVEAECFQVSILLRSVDPPPRADIAAAAARIGVSPSMNVDELVTACTGQDAVIAAFQIHDISHHLNLAEASFIAGVRRFVPADFGSCESWNPVAQRHFPMYGKKTVLRNKYEELAQRAIDEGKPFTWTSIVNGHFFDYGLEDKLLHFDLDTHVARILDGGNIRASTSTLRRVSEAVVRVLQRCDETRNRALYIQSFCPTQLEVLAALERATGTKWRTEHLESQQYLKENGELLTTDYHKASFGIVFVLGTMDADWTRRDGFAMELLGLEDEDLDRVVAAVVAKKKGNVNAT</sequence>
<dbReference type="Proteomes" id="UP000594364">
    <property type="component" value="Chromosome 4"/>
</dbReference>
<name>A0A7S9PWA7_EPIFF</name>
<feature type="domain" description="NmrA-like" evidence="3">
    <location>
        <begin position="11"/>
        <end position="256"/>
    </location>
</feature>
<dbReference type="Gene3D" id="3.40.50.720">
    <property type="entry name" value="NAD(P)-binding Rossmann-like Domain"/>
    <property type="match status" value="1"/>
</dbReference>
<dbReference type="InterPro" id="IPR045312">
    <property type="entry name" value="PCBER-like"/>
</dbReference>
<dbReference type="PANTHER" id="PTHR47706">
    <property type="entry name" value="NMRA-LIKE FAMILY PROTEIN"/>
    <property type="match status" value="1"/>
</dbReference>
<proteinExistence type="predicted"/>
<dbReference type="EMBL" id="CP031388">
    <property type="protein sequence ID" value="QPH04353.1"/>
    <property type="molecule type" value="Genomic_DNA"/>
</dbReference>
<protein>
    <recommendedName>
        <fullName evidence="3">NmrA-like domain-containing protein</fullName>
    </recommendedName>
</protein>
<reference evidence="4 5" key="1">
    <citation type="journal article" date="2018" name="PLoS Genet.">
        <title>Repeat elements organise 3D genome structure and mediate transcription in the filamentous fungus Epichloe festucae.</title>
        <authorList>
            <person name="Winter D.J."/>
            <person name="Ganley A.R.D."/>
            <person name="Young C.A."/>
            <person name="Liachko I."/>
            <person name="Schardl C.L."/>
            <person name="Dupont P.Y."/>
            <person name="Berry D."/>
            <person name="Ram A."/>
            <person name="Scott B."/>
            <person name="Cox M.P."/>
        </authorList>
    </citation>
    <scope>NUCLEOTIDE SEQUENCE [LARGE SCALE GENOMIC DNA]</scope>
    <source>
        <strain evidence="4 5">Fl1</strain>
    </source>
</reference>
<evidence type="ECO:0000256" key="1">
    <source>
        <dbReference type="ARBA" id="ARBA00022857"/>
    </source>
</evidence>
<keyword evidence="2" id="KW-0560">Oxidoreductase</keyword>
<dbReference type="OrthoDB" id="9984533at2759"/>
<evidence type="ECO:0000313" key="5">
    <source>
        <dbReference type="Proteomes" id="UP000594364"/>
    </source>
</evidence>
<dbReference type="InterPro" id="IPR008030">
    <property type="entry name" value="NmrA-like"/>
</dbReference>
<dbReference type="AlphaFoldDB" id="A0A7S9PWA7"/>
<gene>
    <name evidence="4" type="ORF">C2857_001288</name>
</gene>